<name>A0A1G2RNQ2_9BACT</name>
<evidence type="ECO:0000313" key="2">
    <source>
        <dbReference type="EMBL" id="OHA74098.1"/>
    </source>
</evidence>
<dbReference type="SMART" id="SM01321">
    <property type="entry name" value="Y1_Tnp"/>
    <property type="match status" value="1"/>
</dbReference>
<dbReference type="Gene3D" id="3.30.70.1290">
    <property type="entry name" value="Transposase IS200-like"/>
    <property type="match status" value="1"/>
</dbReference>
<dbReference type="InterPro" id="IPR036515">
    <property type="entry name" value="Transposase_17_sf"/>
</dbReference>
<proteinExistence type="predicted"/>
<dbReference type="GO" id="GO:0006313">
    <property type="term" value="P:DNA transposition"/>
    <property type="evidence" value="ECO:0007669"/>
    <property type="project" value="InterPro"/>
</dbReference>
<dbReference type="AlphaFoldDB" id="A0A1G2RNQ2"/>
<dbReference type="GO" id="GO:0003677">
    <property type="term" value="F:DNA binding"/>
    <property type="evidence" value="ECO:0007669"/>
    <property type="project" value="InterPro"/>
</dbReference>
<protein>
    <recommendedName>
        <fullName evidence="1">Transposase IS200-like domain-containing protein</fullName>
    </recommendedName>
</protein>
<dbReference type="Pfam" id="PF01797">
    <property type="entry name" value="Y1_Tnp"/>
    <property type="match status" value="1"/>
</dbReference>
<accession>A0A1G2RNQ2</accession>
<organism evidence="2 3">
    <name type="scientific">Candidatus Wildermuthbacteria bacterium RIFCSPLOWO2_01_FULL_48_29</name>
    <dbReference type="NCBI Taxonomy" id="1802462"/>
    <lineage>
        <taxon>Bacteria</taxon>
        <taxon>Candidatus Wildermuthiibacteriota</taxon>
    </lineage>
</organism>
<dbReference type="Proteomes" id="UP000178421">
    <property type="component" value="Unassembled WGS sequence"/>
</dbReference>
<reference evidence="2 3" key="1">
    <citation type="journal article" date="2016" name="Nat. Commun.">
        <title>Thousands of microbial genomes shed light on interconnected biogeochemical processes in an aquifer system.</title>
        <authorList>
            <person name="Anantharaman K."/>
            <person name="Brown C.T."/>
            <person name="Hug L.A."/>
            <person name="Sharon I."/>
            <person name="Castelle C.J."/>
            <person name="Probst A.J."/>
            <person name="Thomas B.C."/>
            <person name="Singh A."/>
            <person name="Wilkins M.J."/>
            <person name="Karaoz U."/>
            <person name="Brodie E.L."/>
            <person name="Williams K.H."/>
            <person name="Hubbard S.S."/>
            <person name="Banfield J.F."/>
        </authorList>
    </citation>
    <scope>NUCLEOTIDE SEQUENCE [LARGE SCALE GENOMIC DNA]</scope>
</reference>
<comment type="caution">
    <text evidence="2">The sequence shown here is derived from an EMBL/GenBank/DDBJ whole genome shotgun (WGS) entry which is preliminary data.</text>
</comment>
<evidence type="ECO:0000259" key="1">
    <source>
        <dbReference type="SMART" id="SM01321"/>
    </source>
</evidence>
<dbReference type="EMBL" id="MHUH01000005">
    <property type="protein sequence ID" value="OHA74098.1"/>
    <property type="molecule type" value="Genomic_DNA"/>
</dbReference>
<evidence type="ECO:0000313" key="3">
    <source>
        <dbReference type="Proteomes" id="UP000178421"/>
    </source>
</evidence>
<dbReference type="PANTHER" id="PTHR34322:SF2">
    <property type="entry name" value="TRANSPOSASE IS200-LIKE DOMAIN-CONTAINING PROTEIN"/>
    <property type="match status" value="1"/>
</dbReference>
<dbReference type="GO" id="GO:0004803">
    <property type="term" value="F:transposase activity"/>
    <property type="evidence" value="ECO:0007669"/>
    <property type="project" value="InterPro"/>
</dbReference>
<dbReference type="SUPFAM" id="SSF143422">
    <property type="entry name" value="Transposase IS200-like"/>
    <property type="match status" value="1"/>
</dbReference>
<gene>
    <name evidence="2" type="ORF">A2940_00395</name>
</gene>
<feature type="domain" description="Transposase IS200-like" evidence="1">
    <location>
        <begin position="8"/>
        <end position="157"/>
    </location>
</feature>
<dbReference type="PANTHER" id="PTHR34322">
    <property type="entry name" value="TRANSPOSASE, Y1_TNP DOMAIN-CONTAINING"/>
    <property type="match status" value="1"/>
</dbReference>
<dbReference type="InterPro" id="IPR002686">
    <property type="entry name" value="Transposase_17"/>
</dbReference>
<sequence length="247" mass="29276">MSDFKHSQENIPYHVFSRAVDGKPIFREKEDACHFLFQMYTANYGSPPSNLRRRHIQQAVGQLFAGEDIPETFYTKRHESLVHFLSFVQTVNHYHFLLLPNIENGISLYMKKLNTAFAKYFNLKYSRRGTLFESRYKAIPIETEAQLDAIIRYINVKNPLDVYQPGWREKGLKNAKEGWSFLFEYSFSSFPDIFGERNSKFLVSEPVRSQFIDRESIYGKKPYEEFLKQSFYKEEDAFQEILLDKHV</sequence>